<dbReference type="CDD" id="cd00392">
    <property type="entry name" value="Ribosomal_L13"/>
    <property type="match status" value="1"/>
</dbReference>
<dbReference type="PROSITE" id="PS00783">
    <property type="entry name" value="RIBOSOMAL_L13"/>
    <property type="match status" value="1"/>
</dbReference>
<organism evidence="6">
    <name type="scientific">Bostrychia tenella</name>
    <dbReference type="NCBI Taxonomy" id="324755"/>
    <lineage>
        <taxon>Eukaryota</taxon>
        <taxon>Rhodophyta</taxon>
        <taxon>Florideophyceae</taxon>
        <taxon>Rhodymeniophycidae</taxon>
        <taxon>Ceramiales</taxon>
        <taxon>Rhodomelaceae</taxon>
        <taxon>Bostrychia</taxon>
    </lineage>
</organism>
<dbReference type="PANTHER" id="PTHR11545:SF2">
    <property type="entry name" value="LARGE RIBOSOMAL SUBUNIT PROTEIN UL13M"/>
    <property type="match status" value="1"/>
</dbReference>
<dbReference type="PIRSF" id="PIRSF002181">
    <property type="entry name" value="Ribosomal_L13"/>
    <property type="match status" value="1"/>
</dbReference>
<proteinExistence type="inferred from homology"/>
<dbReference type="HAMAP" id="MF_01366">
    <property type="entry name" value="Ribosomal_uL13"/>
    <property type="match status" value="1"/>
</dbReference>
<dbReference type="InterPro" id="IPR036899">
    <property type="entry name" value="Ribosomal_uL13_sf"/>
</dbReference>
<protein>
    <recommendedName>
        <fullName evidence="4">Large ribosomal subunit protein uL13c</fullName>
    </recommendedName>
</protein>
<dbReference type="GO" id="GO:0006412">
    <property type="term" value="P:translation"/>
    <property type="evidence" value="ECO:0007669"/>
    <property type="project" value="UniProtKB-UniRule"/>
</dbReference>
<dbReference type="GeneID" id="33354322"/>
<sequence>MFINKNKTYIEKIKPKTKWYIINAKDQNLGRLSSQIAYMIKGKNSIFYLPYQESNTSIIVINSKYIKLTGNKQKEKIYKMHSGHPGGLKINTLNNIQKKMPNKIIEHAVKGMLPKNTLGRKLFKNLKVYSGNRHPHSAQKPIHLTIN</sequence>
<accession>A0A1Z1M5N6</accession>
<dbReference type="InterPro" id="IPR005823">
    <property type="entry name" value="Ribosomal_uL13_bac-type"/>
</dbReference>
<dbReference type="GO" id="GO:0003735">
    <property type="term" value="F:structural constituent of ribosome"/>
    <property type="evidence" value="ECO:0007669"/>
    <property type="project" value="InterPro"/>
</dbReference>
<evidence type="ECO:0000256" key="5">
    <source>
        <dbReference type="RuleBase" id="RU003877"/>
    </source>
</evidence>
<dbReference type="EMBL" id="MF101417">
    <property type="protein sequence ID" value="ARW61306.1"/>
    <property type="molecule type" value="Genomic_DNA"/>
</dbReference>
<dbReference type="Pfam" id="PF00572">
    <property type="entry name" value="Ribosomal_L13"/>
    <property type="match status" value="1"/>
</dbReference>
<dbReference type="GO" id="GO:0022625">
    <property type="term" value="C:cytosolic large ribosomal subunit"/>
    <property type="evidence" value="ECO:0007669"/>
    <property type="project" value="TreeGrafter"/>
</dbReference>
<dbReference type="GO" id="GO:0009507">
    <property type="term" value="C:chloroplast"/>
    <property type="evidence" value="ECO:0007669"/>
    <property type="project" value="UniProtKB-SubCell"/>
</dbReference>
<dbReference type="InterPro" id="IPR005822">
    <property type="entry name" value="Ribosomal_uL13"/>
</dbReference>
<dbReference type="AlphaFoldDB" id="A0A1Z1M5N6"/>
<dbReference type="GO" id="GO:0003729">
    <property type="term" value="F:mRNA binding"/>
    <property type="evidence" value="ECO:0007669"/>
    <property type="project" value="TreeGrafter"/>
</dbReference>
<keyword evidence="3 4" id="KW-0687">Ribonucleoprotein</keyword>
<dbReference type="RefSeq" id="YP_009392744.1">
    <property type="nucleotide sequence ID" value="NC_035264.1"/>
</dbReference>
<dbReference type="InterPro" id="IPR023563">
    <property type="entry name" value="Ribosomal_uL13_CS"/>
</dbReference>
<keyword evidence="6" id="KW-0150">Chloroplast</keyword>
<keyword evidence="6" id="KW-0934">Plastid</keyword>
<dbReference type="PANTHER" id="PTHR11545">
    <property type="entry name" value="RIBOSOMAL PROTEIN L13"/>
    <property type="match status" value="1"/>
</dbReference>
<dbReference type="NCBIfam" id="TIGR01066">
    <property type="entry name" value="rplM_bact"/>
    <property type="match status" value="1"/>
</dbReference>
<comment type="subunit">
    <text evidence="4">Part of the 50S ribosomal subunit.</text>
</comment>
<comment type="similarity">
    <text evidence="1 4 5">Belongs to the universal ribosomal protein uL13 family.</text>
</comment>
<comment type="subcellular location">
    <subcellularLocation>
        <location evidence="4">Plastid</location>
        <location evidence="4">Chloroplast</location>
    </subcellularLocation>
</comment>
<evidence type="ECO:0000256" key="3">
    <source>
        <dbReference type="ARBA" id="ARBA00023274"/>
    </source>
</evidence>
<evidence type="ECO:0000256" key="2">
    <source>
        <dbReference type="ARBA" id="ARBA00022980"/>
    </source>
</evidence>
<dbReference type="GO" id="GO:0017148">
    <property type="term" value="P:negative regulation of translation"/>
    <property type="evidence" value="ECO:0007669"/>
    <property type="project" value="TreeGrafter"/>
</dbReference>
<gene>
    <name evidence="4 6" type="primary">rpl13</name>
</gene>
<keyword evidence="2 4" id="KW-0689">Ribosomal protein</keyword>
<evidence type="ECO:0000256" key="4">
    <source>
        <dbReference type="HAMAP-Rule" id="MF_01366"/>
    </source>
</evidence>
<evidence type="ECO:0000313" key="6">
    <source>
        <dbReference type="EMBL" id="ARW61306.1"/>
    </source>
</evidence>
<geneLocation type="chloroplast" evidence="6"/>
<dbReference type="SUPFAM" id="SSF52161">
    <property type="entry name" value="Ribosomal protein L13"/>
    <property type="match status" value="1"/>
</dbReference>
<reference evidence="6" key="1">
    <citation type="journal article" date="2017" name="J. Phycol.">
        <title>Analysis of chloroplast genomes and a supermatrix inform reclassification of the Rhodomelaceae (Rhodophyta).</title>
        <authorList>
            <person name="Diaz-Tapia P."/>
            <person name="Maggs C.A."/>
            <person name="West J.A."/>
            <person name="Verbruggen H."/>
        </authorList>
    </citation>
    <scope>NUCLEOTIDE SEQUENCE</scope>
    <source>
        <strain evidence="6">JW3079</strain>
    </source>
</reference>
<evidence type="ECO:0000256" key="1">
    <source>
        <dbReference type="ARBA" id="ARBA00006227"/>
    </source>
</evidence>
<name>A0A1Z1M5N6_9FLOR</name>
<dbReference type="Gene3D" id="3.90.1180.10">
    <property type="entry name" value="Ribosomal protein L13"/>
    <property type="match status" value="1"/>
</dbReference>